<accession>A0A504U1D2</accession>
<dbReference type="Pfam" id="PF13276">
    <property type="entry name" value="HTH_21"/>
    <property type="match status" value="1"/>
</dbReference>
<dbReference type="EMBL" id="VFYP01000015">
    <property type="protein sequence ID" value="TPP03686.1"/>
    <property type="molecule type" value="Genomic_DNA"/>
</dbReference>
<dbReference type="AlphaFoldDB" id="A0A504U1D2"/>
<dbReference type="InterPro" id="IPR025948">
    <property type="entry name" value="HTH-like_dom"/>
</dbReference>
<proteinExistence type="predicted"/>
<comment type="caution">
    <text evidence="2">The sequence shown here is derived from an EMBL/GenBank/DDBJ whole genome shotgun (WGS) entry which is preliminary data.</text>
</comment>
<evidence type="ECO:0000313" key="3">
    <source>
        <dbReference type="Proteomes" id="UP000316429"/>
    </source>
</evidence>
<protein>
    <submittedName>
        <fullName evidence="2">Transposase</fullName>
    </submittedName>
</protein>
<dbReference type="Proteomes" id="UP000316429">
    <property type="component" value="Unassembled WGS sequence"/>
</dbReference>
<feature type="domain" description="HTH-like" evidence="1">
    <location>
        <begin position="24"/>
        <end position="65"/>
    </location>
</feature>
<evidence type="ECO:0000259" key="1">
    <source>
        <dbReference type="Pfam" id="PF13276"/>
    </source>
</evidence>
<organism evidence="2 3">
    <name type="scientific">Rhizobium glycinendophyticum</name>
    <dbReference type="NCBI Taxonomy" id="2589807"/>
    <lineage>
        <taxon>Bacteria</taxon>
        <taxon>Pseudomonadati</taxon>
        <taxon>Pseudomonadota</taxon>
        <taxon>Alphaproteobacteria</taxon>
        <taxon>Hyphomicrobiales</taxon>
        <taxon>Rhizobiaceae</taxon>
        <taxon>Rhizobium/Agrobacterium group</taxon>
        <taxon>Rhizobium</taxon>
    </lineage>
</organism>
<keyword evidence="3" id="KW-1185">Reference proteome</keyword>
<sequence>MIDLRRSSYYYRSTARALNPGDTELVAIIEDIQDELPGYGYRPVTHELLRRGHLVNHKRVARVMRGQRPGNQASQAVCPHDGLQPRFTCLPEPLSQCDPVAA</sequence>
<evidence type="ECO:0000313" key="2">
    <source>
        <dbReference type="EMBL" id="TPP03686.1"/>
    </source>
</evidence>
<reference evidence="2 3" key="1">
    <citation type="submission" date="2019-06" db="EMBL/GenBank/DDBJ databases">
        <title>Rhizobium sp. CL12 isolated from roots of soybean.</title>
        <authorList>
            <person name="Wang C."/>
        </authorList>
    </citation>
    <scope>NUCLEOTIDE SEQUENCE [LARGE SCALE GENOMIC DNA]</scope>
    <source>
        <strain evidence="2 3">CL12</strain>
    </source>
</reference>
<dbReference type="RefSeq" id="WP_140832607.1">
    <property type="nucleotide sequence ID" value="NZ_VFYP01000015.1"/>
</dbReference>
<name>A0A504U1D2_9HYPH</name>
<dbReference type="OrthoDB" id="9803878at2"/>
<gene>
    <name evidence="2" type="ORF">FJQ55_23285</name>
</gene>